<dbReference type="Proteomes" id="UP001212411">
    <property type="component" value="Chromosome 3"/>
</dbReference>
<evidence type="ECO:0000259" key="5">
    <source>
        <dbReference type="Pfam" id="PF17187"/>
    </source>
</evidence>
<evidence type="ECO:0000256" key="2">
    <source>
        <dbReference type="ARBA" id="ARBA00009069"/>
    </source>
</evidence>
<dbReference type="EMBL" id="CP115613">
    <property type="protein sequence ID" value="WBW75567.1"/>
    <property type="molecule type" value="Genomic_DNA"/>
</dbReference>
<dbReference type="KEGG" id="som:SOMG_04813"/>
<dbReference type="AlphaFoldDB" id="A0AAE9WKE8"/>
<evidence type="ECO:0000313" key="6">
    <source>
        <dbReference type="EMBL" id="WBW75567.1"/>
    </source>
</evidence>
<feature type="domain" description="Svf1-like N-terminal" evidence="4">
    <location>
        <begin position="56"/>
        <end position="215"/>
    </location>
</feature>
<dbReference type="GeneID" id="80878279"/>
<organism evidence="6 7">
    <name type="scientific">Schizosaccharomyces osmophilus</name>
    <dbReference type="NCBI Taxonomy" id="2545709"/>
    <lineage>
        <taxon>Eukaryota</taxon>
        <taxon>Fungi</taxon>
        <taxon>Dikarya</taxon>
        <taxon>Ascomycota</taxon>
        <taxon>Taphrinomycotina</taxon>
        <taxon>Schizosaccharomycetes</taxon>
        <taxon>Schizosaccharomycetales</taxon>
        <taxon>Schizosaccharomycetaceae</taxon>
        <taxon>Schizosaccharomyces</taxon>
    </lineage>
</organism>
<dbReference type="InterPro" id="IPR023374">
    <property type="entry name" value="AttH-like_dom_sf"/>
</dbReference>
<dbReference type="GO" id="GO:0005737">
    <property type="term" value="C:cytoplasm"/>
    <property type="evidence" value="ECO:0007669"/>
    <property type="project" value="UniProtKB-SubCell"/>
</dbReference>
<comment type="subcellular location">
    <subcellularLocation>
        <location evidence="1">Cytoplasm</location>
    </subcellularLocation>
</comment>
<evidence type="ECO:0000256" key="3">
    <source>
        <dbReference type="ARBA" id="ARBA00022490"/>
    </source>
</evidence>
<sequence length="380" mass="42811">MRAWLQSNISYLTGTTEPVYGAEAIQPVTATVQGVNPYHTLDEDDYRWSTPSTSHVETQVFYIRPKNSNLMCFVQLIHSNLGSWTTTAQSTCRIFDIDNPENDLWTSTNLDQFSFENDRTCFRAANISIDLEGNHTYRIRSSVNMDSIIDIVIHQESPPFKIGESGTSNYGTDPTKPWASMKHVFWPRTRVEGNIVSKGKVIDVSGSGLFVHALQNGKPQHLASSWEFALLQNPRYTGVMMQFKTPPSYGSTIVNVGGLVTNDKVLAVTVDNTIDHVDVTTDPETEWPEPTRIAYDWVGKDAETYQKPVHLSVDAPLGRRLQRIDVLSEIPTWLRGFVHNVSGTKPFIYQYLTPVTLKLNIDGEEIEEKATLFNETTFIS</sequence>
<name>A0AAE9WKE8_9SCHI</name>
<feature type="domain" description="Svf1-like C-terminal" evidence="5">
    <location>
        <begin position="218"/>
        <end position="380"/>
    </location>
</feature>
<dbReference type="Gene3D" id="2.40.370.10">
    <property type="entry name" value="AttH-like domain"/>
    <property type="match status" value="1"/>
</dbReference>
<keyword evidence="7" id="KW-1185">Reference proteome</keyword>
<dbReference type="InterPro" id="IPR013931">
    <property type="entry name" value="Svf1-like_N"/>
</dbReference>
<dbReference type="SUPFAM" id="SSF159245">
    <property type="entry name" value="AttH-like"/>
    <property type="match status" value="1"/>
</dbReference>
<dbReference type="InterPro" id="IPR033394">
    <property type="entry name" value="Svf1-like_C"/>
</dbReference>
<protein>
    <submittedName>
        <fullName evidence="6">Svf1 family protein, lipocalin superfamily Svf1</fullName>
    </submittedName>
</protein>
<evidence type="ECO:0000313" key="7">
    <source>
        <dbReference type="Proteomes" id="UP001212411"/>
    </source>
</evidence>
<accession>A0AAE9WKE8</accession>
<dbReference type="Pfam" id="PF08622">
    <property type="entry name" value="Svf1"/>
    <property type="match status" value="1"/>
</dbReference>
<dbReference type="PANTHER" id="PTHR47107">
    <property type="entry name" value="SVF1-LIKE PROTEIN YDR222W-RELATED"/>
    <property type="match status" value="1"/>
</dbReference>
<evidence type="ECO:0000259" key="4">
    <source>
        <dbReference type="Pfam" id="PF08622"/>
    </source>
</evidence>
<dbReference type="Pfam" id="PF17187">
    <property type="entry name" value="Svf1_C"/>
    <property type="match status" value="1"/>
</dbReference>
<proteinExistence type="inferred from homology"/>
<evidence type="ECO:0000256" key="1">
    <source>
        <dbReference type="ARBA" id="ARBA00004496"/>
    </source>
</evidence>
<dbReference type="RefSeq" id="XP_056039810.1">
    <property type="nucleotide sequence ID" value="XM_056183590.1"/>
</dbReference>
<dbReference type="GO" id="GO:0006979">
    <property type="term" value="P:response to oxidative stress"/>
    <property type="evidence" value="ECO:0007669"/>
    <property type="project" value="InterPro"/>
</dbReference>
<dbReference type="PANTHER" id="PTHR47107:SF1">
    <property type="entry name" value="CERAMIDE-BINDING PROTEIN SVF1-RELATED"/>
    <property type="match status" value="1"/>
</dbReference>
<dbReference type="InterPro" id="IPR051385">
    <property type="entry name" value="Ceramide-binding_SVF1"/>
</dbReference>
<reference evidence="6 7" key="1">
    <citation type="journal article" date="2023" name="G3 (Bethesda)">
        <title>A high-quality reference genome for the fission yeast Schizosaccharomyces osmophilus.</title>
        <authorList>
            <person name="Jia G.S."/>
            <person name="Zhang W.C."/>
            <person name="Liang Y."/>
            <person name="Liu X.H."/>
            <person name="Rhind N."/>
            <person name="Pidoux A."/>
            <person name="Brysch-Herzberg M."/>
            <person name="Du L.L."/>
        </authorList>
    </citation>
    <scope>NUCLEOTIDE SEQUENCE [LARGE SCALE GENOMIC DNA]</scope>
    <source>
        <strain evidence="6 7">CBS 15793</strain>
    </source>
</reference>
<gene>
    <name evidence="6" type="primary">svf1</name>
    <name evidence="6" type="ORF">SOMG_04813</name>
</gene>
<keyword evidence="3" id="KW-0963">Cytoplasm</keyword>
<comment type="similarity">
    <text evidence="2">Belongs to the SVF1 family.</text>
</comment>